<feature type="domain" description="MAM" evidence="3">
    <location>
        <begin position="2873"/>
        <end position="3041"/>
    </location>
</feature>
<feature type="domain" description="MAM" evidence="3">
    <location>
        <begin position="277"/>
        <end position="452"/>
    </location>
</feature>
<dbReference type="PANTHER" id="PTHR23282">
    <property type="entry name" value="APICAL ENDOSOMAL GLYCOPROTEIN PRECURSOR"/>
    <property type="match status" value="1"/>
</dbReference>
<dbReference type="Gene3D" id="2.60.120.200">
    <property type="match status" value="18"/>
</dbReference>
<dbReference type="InterPro" id="IPR000998">
    <property type="entry name" value="MAM_dom"/>
</dbReference>
<dbReference type="Pfam" id="PF00629">
    <property type="entry name" value="MAM"/>
    <property type="match status" value="17"/>
</dbReference>
<dbReference type="CDD" id="cd00112">
    <property type="entry name" value="LDLa"/>
    <property type="match status" value="12"/>
</dbReference>
<feature type="domain" description="MAM" evidence="3">
    <location>
        <begin position="3237"/>
        <end position="3402"/>
    </location>
</feature>
<accession>A0ABY7E1E8</accession>
<proteinExistence type="predicted"/>
<dbReference type="Pfam" id="PF00057">
    <property type="entry name" value="Ldl_recept_a"/>
    <property type="match status" value="8"/>
</dbReference>
<feature type="domain" description="MAM" evidence="3">
    <location>
        <begin position="1478"/>
        <end position="1644"/>
    </location>
</feature>
<protein>
    <submittedName>
        <fullName evidence="4">MLRP2-like protein</fullName>
    </submittedName>
</protein>
<dbReference type="EMBL" id="CP111015">
    <property type="protein sequence ID" value="WAR02785.1"/>
    <property type="molecule type" value="Genomic_DNA"/>
</dbReference>
<dbReference type="SMART" id="SM00137">
    <property type="entry name" value="MAM"/>
    <property type="match status" value="16"/>
</dbReference>
<dbReference type="InterPro" id="IPR036055">
    <property type="entry name" value="LDL_receptor-like_sf"/>
</dbReference>
<feature type="domain" description="MAM" evidence="3">
    <location>
        <begin position="655"/>
        <end position="819"/>
    </location>
</feature>
<feature type="domain" description="MAM" evidence="3">
    <location>
        <begin position="2645"/>
        <end position="2812"/>
    </location>
</feature>
<feature type="domain" description="MAM" evidence="3">
    <location>
        <begin position="96"/>
        <end position="257"/>
    </location>
</feature>
<reference evidence="4" key="1">
    <citation type="submission" date="2022-11" db="EMBL/GenBank/DDBJ databases">
        <title>Centuries of genome instability and evolution in soft-shell clam transmissible cancer (bioRxiv).</title>
        <authorList>
            <person name="Hart S.F.M."/>
            <person name="Yonemitsu M.A."/>
            <person name="Giersch R.M."/>
            <person name="Beal B.F."/>
            <person name="Arriagada G."/>
            <person name="Davis B.W."/>
            <person name="Ostrander E.A."/>
            <person name="Goff S.P."/>
            <person name="Metzger M.J."/>
        </authorList>
    </citation>
    <scope>NUCLEOTIDE SEQUENCE</scope>
    <source>
        <strain evidence="4">MELC-2E11</strain>
        <tissue evidence="4">Siphon/mantle</tissue>
    </source>
</reference>
<evidence type="ECO:0000313" key="4">
    <source>
        <dbReference type="EMBL" id="WAR02785.1"/>
    </source>
</evidence>
<dbReference type="CDD" id="cd06263">
    <property type="entry name" value="MAM"/>
    <property type="match status" value="16"/>
</dbReference>
<feature type="domain" description="MAM" evidence="3">
    <location>
        <begin position="864"/>
        <end position="1029"/>
    </location>
</feature>
<dbReference type="PROSITE" id="PS01209">
    <property type="entry name" value="LDLRA_1"/>
    <property type="match status" value="4"/>
</dbReference>
<keyword evidence="1" id="KW-1015">Disulfide bond</keyword>
<dbReference type="InterPro" id="IPR013320">
    <property type="entry name" value="ConA-like_dom_sf"/>
</dbReference>
<dbReference type="InterPro" id="IPR002172">
    <property type="entry name" value="LDrepeatLR_classA_rpt"/>
</dbReference>
<evidence type="ECO:0000259" key="3">
    <source>
        <dbReference type="SMART" id="SM00137"/>
    </source>
</evidence>
<feature type="domain" description="MAM" evidence="3">
    <location>
        <begin position="1696"/>
        <end position="1862"/>
    </location>
</feature>
<dbReference type="InterPro" id="IPR051560">
    <property type="entry name" value="MAM_domain-containing"/>
</dbReference>
<sequence>MPSMVSLYVCRQQGGNQTMIWSRSRTQGNIWRLAQRTINPAAQYEILFEGIVGYSWQGDIALDDISLTNQACPPPRVLVFGYLLTKSDPTCMFHISSSATCDFEADTCSWVQDQSDQFDWQRQRNGTQSSNTGPSVDHTTASQYGFYMFVSALGRNAGQRAWIYSQYFPPTTATCMSFWYFMYGQNVGTLRLYQPTAKNSSLLWQVSGNQGNSWRNQQVTINSTTNWQVTFDGDIGSGIQGDIAIDDVIFTPGQCTGVVPTFSSIQYSTQATVTYPPSQYDCNFESTSQPTCTWSQDTTDQFNWTPKQGTTGSLNTGPTSDHTLQNNNGHYIYIEASGRRPNDTARILSQSVSLTTGGKCLKFWYHMYGSDIYKLNIYAKQGSALGSILWSKVGTQGNKWKFANVYITPQTLTPAASGPVNVNFVIEGVVGKSYHGDIAIDDVTVNDGPCPPTDDCDFENPTICGYTQDQTDTFDWTRTFGSTVSQNTGPPSDHTYGTKNGYYIYIEASNPRKPSDKARLRSMVFDKTSASCFSFWYNMYGRNIGNLNVYVQNLGNTMTIPNKVFTLTGNQDKGWKYGSVNIGSSSPFVIIVEGTIGSGYAGDLALDDLAMSAGACTQSTVTPPLFYCGDTNNQSLSQNKVCDFVSQCPNGADEQYCGSCNFDSNMDGICGNYDVSTGSFRWQRDNYGTPTNNTGPTFDHTTGSSRGFYMYVDASNGQSNALATLQTPILQQASSTCQFTFWYHMYGRNVGSLSISTKIGSIVSPIWSISSNQGNMWKQAIVDVGRISGPFSLLVQAKRSYSVIGDIAVDDFNFTNCALPQANGPCTSTQFTCPGNNVCIDNSRVCDYTDDCGNGNDESSSTCSGTSRCDFSSSLCFWSQDRGDQFDWTRKAGSTTSSGTGPSRDHTTGLSTGYYVYIETSAPRRLGDAARLVSPVFQSTTASSKCFFNFYYNMYGRTIGSLNVYIRTQDLSVSQIWSRSGSKPNVWTRGSINLVYNQPFEIIVEGVRGTSAYGDIGLDDTSFSIGCKRSTSQFPPGFSVPPSVGPTVSPTCGAGQFQCPAGKCIPTTQVCNFNDDCLDGSDEINCGPCTFENGTCNWRDISAGIYQWSSGIASSTYGPQTDNTLNSSQGHYGYVKGSSGVFFDKAVLSSPPLAASSATCEVHFYYTTGRANNALSVTSYVNGTVTTLWTSQTASRTWRQGTAYLGRTLGAIGKGFHVRFEASSGGVTIDDVSFFNCNPGTKPLNVACNFDSDFCQWSNALSDQFDWTRKSGSTVSSGTGPTVVGYKGNGYTGDIAIDDVEMISGACPPAGFCGFEQDTCQWSNVLTGDDFDWQRDKGGTPSATTGPRVDHTQGSSQGYYMYIETSGTNRKPGEKAWLASDYQDPRPATCLSFWYHMYGAGIGSLNPGNCINHQITTMNPCVYQCDGKCISSIQICDLVRDCSDWRDEKTCGYNCKYENDDCGDGSDETWSGKLVQCSTYKKCSFESGFCFFEQDQNDDFDWSRRSGPTITVLTGPSRDHTINNVNGNFLYIETSSPRKPDQAARLVSPFMVASNSSDYCIMRFYYEMYGAEVNTLMIYYRTEVNGPLNRLWGRRGNQGDYFARSEINIYNTKPIQIVFEAKVGNGIHGDIAIDDVSFTPSCHFYTGAVSTDTLPRTPTPNPCGNSSKVCANNRQCVPLAEVCNFKDYCSDGSDELNCGVCDFERGLCGWQDISSGEYLWERHNGSTPASLNGPLTDHTLGKALGTYVFVDASKGTFAGNADLLSPTYGALGSNCQLSFAYYKSGDSQGFMRLYLISPGAQPTSGLGKILLWTANTQNNTWLTTNVTLGARQPGFRLMFEAVKHLRTGDMAIDDVNFTNCRQSAPTGNCASNQFTCARKSCIDNNYLCDFSDDCGDASDETTTKCANYVERCNFEQDICNWIQDDSDDFNWSYKSGSTATMGTGPSLDHTYGNSTGHYIYIETSSPQRYNNTARIISPVFQRSNTGMCRMRFFYYMYGININTLNVYTKTFELGPMIKQISIQGQQQDGWLRADVPLTSNAPFRVVMEAVVGHGPKGDIAIDDVSFTPGCTLMSATATLPAMFTTPSSCGVGKFPCRNGKCIPSNYFCNFRNDCGDGDDSDEASCPMLTTFDNGTRSNWINDQANDFLWQVASNGNPNATTGPTGDHTTMSGHFLYTKGNVTGLSKMMSRLVSPIYNQAGKTCSFNFWYNVHGQEFVNINVYIKRGSTESNLLTIGGSSFYGTQDTWQMAQVNLPICASSFQIIIETTSYGAFGVPPGFVAIDDLQFKNCEYPVPPASCMLGQFTCNSGHCISQTQKCDFQTDCCDGSDELQSTCSGYNRCDFEYGLCSWVQLTKGVVSSGYHGDIAIDDISLSSGCGAPTTSSFTYPTPSKLPPSTPKPCPNGQYTCSNGQCINVTQACNGISDCSDNSDEARCTQPCSFETDSCGWMEVMIDGFDWTRSSAAQAAGAGNSAQAPPVDNTRGNQNGYFMYVQDSTNGHTQNKVAELVSPIINSASAYCKIQFSYYMDGQDVGMMQLMIQEAGSSPVVLWRRMGTLGAGWRTVTVGLGKHVGSYTISIQKIAGTYSGQTAIDDIRFLDCVPPVPQSMCSGTQFTCANKACVGNNLLCDMTNDCGDNSDETSCVNSRQINFEHGLGDLMQGVNGIDDEFNWVLAPTSRNVTMFPGPPFDHTFETSKGVYLYIDSSQHMYNSRAWLKTGTFQSTASNNCQMRFYLYMYGQNVNTFTVYYRLYNNGPPSRSVYKVQGEQGPYWQRVNIPLKISQQFQVIIEARAGNQDTGGLAIDDVSFTSGCGAPTTARLPNPPPTIPTTVTTTQPRMGNCSSLQFACSDGSCIDLIQRCDFNYNCNDKSDEQGCVKQRCTFDNADPCGWSISHGKVTVPGESYTWQIAEALTVRNQQYFPKTDHSQQMSTGWYAFASSSSGSFHDTTEVYSSTIGQTGPQCTLKFFYYMDGPSVDSLIVYIMMAGIKTQLWELTGGSGRLWQPAEVYLGAKQNVVITIQSRRGMTYQGGISIDDVQFIDCQPPIIQPTCRKDQFTCKNKYCISPPLRCNYADDCGDGSDEVYSKWYFCIQRGYIFVNSAPPQKLGDAARLSSMTISGSSQGCSLRLWYHMWGTEIGHLTILKRYSYAANGLKPFADYQGDHGNGTVGGGVHNDIALDDISLTPGCVIGGTIFGSPTAPSTTVGPCGAGKQKCNNGHCYTYSQQCNFMDDCGDNTDEIGCGTTCEFERNPPNSVLCGWKNSARDNTDFQVVAAAGSQGPQTDHTSSTGQGYYLMVQNSPNSISGDTAILESGMFFSSSPACTMTIWYNTNGAVGTVIRVLVKDAQNTLNSAFMTTADNSHVWQRANINIGSYSKFIFEIVTIFPRNAGGSVVAFDDISFSKCAPAPNLGDCNFDDNNWLQQCKWKQRVDDDGDWSLANTQVDPFTGPRADHQGTRNGHFLLMVSSGLKGGDVVDVQTPQFPASHGVCYLRFYYYMFGSQNIGPLRVYTYNTNSEKILMWSDSRNKGQQWVYANVLVGDNTNFSVIFEAEAQDSNTADVAIDDVSFTPECATGYK</sequence>
<feature type="domain" description="MAM" evidence="3">
    <location>
        <begin position="3404"/>
        <end position="3569"/>
    </location>
</feature>
<feature type="domain" description="MAM" evidence="3">
    <location>
        <begin position="2109"/>
        <end position="2292"/>
    </location>
</feature>
<dbReference type="PRINTS" id="PR00020">
    <property type="entry name" value="MAMDOMAIN"/>
</dbReference>
<organism evidence="4 5">
    <name type="scientific">Mya arenaria</name>
    <name type="common">Soft-shell clam</name>
    <dbReference type="NCBI Taxonomy" id="6604"/>
    <lineage>
        <taxon>Eukaryota</taxon>
        <taxon>Metazoa</taxon>
        <taxon>Spiralia</taxon>
        <taxon>Lophotrochozoa</taxon>
        <taxon>Mollusca</taxon>
        <taxon>Bivalvia</taxon>
        <taxon>Autobranchia</taxon>
        <taxon>Heteroconchia</taxon>
        <taxon>Euheterodonta</taxon>
        <taxon>Imparidentia</taxon>
        <taxon>Neoheterodontei</taxon>
        <taxon>Myida</taxon>
        <taxon>Myoidea</taxon>
        <taxon>Myidae</taxon>
        <taxon>Mya</taxon>
    </lineage>
</organism>
<dbReference type="PANTHER" id="PTHR23282:SF149">
    <property type="entry name" value="MAM DOMAIN-CONTAINING PROTEIN"/>
    <property type="match status" value="1"/>
</dbReference>
<feature type="domain" description="MAM" evidence="3">
    <location>
        <begin position="454"/>
        <end position="618"/>
    </location>
</feature>
<dbReference type="InterPro" id="IPR023415">
    <property type="entry name" value="LDLR_class-A_CS"/>
</dbReference>
<evidence type="ECO:0000256" key="2">
    <source>
        <dbReference type="SAM" id="MobiDB-lite"/>
    </source>
</evidence>
<feature type="domain" description="MAM" evidence="3">
    <location>
        <begin position="2436"/>
        <end position="2601"/>
    </location>
</feature>
<evidence type="ECO:0000313" key="5">
    <source>
        <dbReference type="Proteomes" id="UP001164746"/>
    </source>
</evidence>
<feature type="domain" description="MAM" evidence="3">
    <location>
        <begin position="1907"/>
        <end position="2072"/>
    </location>
</feature>
<dbReference type="PRINTS" id="PR00261">
    <property type="entry name" value="LDLRECEPTOR"/>
</dbReference>
<feature type="domain" description="MAM" evidence="3">
    <location>
        <begin position="1084"/>
        <end position="1239"/>
    </location>
</feature>
<evidence type="ECO:0000256" key="1">
    <source>
        <dbReference type="ARBA" id="ARBA00023157"/>
    </source>
</evidence>
<dbReference type="SUPFAM" id="SSF57424">
    <property type="entry name" value="LDL receptor-like module"/>
    <property type="match status" value="10"/>
</dbReference>
<name>A0ABY7E1E8_MYAAR</name>
<feature type="domain" description="MAM" evidence="3">
    <location>
        <begin position="1308"/>
        <end position="1464"/>
    </location>
</feature>
<dbReference type="SMART" id="SM00192">
    <property type="entry name" value="LDLa"/>
    <property type="match status" value="13"/>
</dbReference>
<keyword evidence="5" id="KW-1185">Reference proteome</keyword>
<dbReference type="Proteomes" id="UP001164746">
    <property type="component" value="Chromosome 4"/>
</dbReference>
<gene>
    <name evidence="4" type="ORF">MAR_009343</name>
</gene>
<dbReference type="SUPFAM" id="SSF49899">
    <property type="entry name" value="Concanavalin A-like lectins/glucanases"/>
    <property type="match status" value="18"/>
</dbReference>
<feature type="region of interest" description="Disordered" evidence="2">
    <location>
        <begin position="1331"/>
        <end position="1350"/>
    </location>
</feature>
<dbReference type="Gene3D" id="4.10.400.10">
    <property type="entry name" value="Low-density Lipoprotein Receptor"/>
    <property type="match status" value="11"/>
</dbReference>